<dbReference type="HOGENOM" id="CLU_2779868_0_0_1"/>
<accession>A0A0D3H6L6</accession>
<protein>
    <submittedName>
        <fullName evidence="1">Uncharacterized protein</fullName>
    </submittedName>
</protein>
<reference evidence="1" key="1">
    <citation type="journal article" date="2009" name="Rice">
        <title>De Novo Next Generation Sequencing of Plant Genomes.</title>
        <authorList>
            <person name="Rounsley S."/>
            <person name="Marri P.R."/>
            <person name="Yu Y."/>
            <person name="He R."/>
            <person name="Sisneros N."/>
            <person name="Goicoechea J.L."/>
            <person name="Lee S.J."/>
            <person name="Angelova A."/>
            <person name="Kudrna D."/>
            <person name="Luo M."/>
            <person name="Affourtit J."/>
            <person name="Desany B."/>
            <person name="Knight J."/>
            <person name="Niazi F."/>
            <person name="Egholm M."/>
            <person name="Wing R.A."/>
        </authorList>
    </citation>
    <scope>NUCLEOTIDE SEQUENCE [LARGE SCALE GENOMIC DNA]</scope>
    <source>
        <strain evidence="1">cv. IRGC 105608</strain>
    </source>
</reference>
<name>A0A0D3H6L6_9ORYZ</name>
<organism evidence="1">
    <name type="scientific">Oryza barthii</name>
    <dbReference type="NCBI Taxonomy" id="65489"/>
    <lineage>
        <taxon>Eukaryota</taxon>
        <taxon>Viridiplantae</taxon>
        <taxon>Streptophyta</taxon>
        <taxon>Embryophyta</taxon>
        <taxon>Tracheophyta</taxon>
        <taxon>Spermatophyta</taxon>
        <taxon>Magnoliopsida</taxon>
        <taxon>Liliopsida</taxon>
        <taxon>Poales</taxon>
        <taxon>Poaceae</taxon>
        <taxon>BOP clade</taxon>
        <taxon>Oryzoideae</taxon>
        <taxon>Oryzeae</taxon>
        <taxon>Oryzinae</taxon>
        <taxon>Oryza</taxon>
    </lineage>
</organism>
<proteinExistence type="predicted"/>
<reference evidence="1" key="2">
    <citation type="submission" date="2015-03" db="UniProtKB">
        <authorList>
            <consortium name="EnsemblPlants"/>
        </authorList>
    </citation>
    <scope>IDENTIFICATION</scope>
</reference>
<dbReference type="AlphaFoldDB" id="A0A0D3H6L6"/>
<sequence>MSLLHVARGPQALLERMHTGLIYSFLSTEPPFSLLDLFELDMKVPKEKRHGFNTIAALGAWSIWKESNN</sequence>
<dbReference type="PaxDb" id="65489-OBART09G09520.1"/>
<evidence type="ECO:0000313" key="1">
    <source>
        <dbReference type="EnsemblPlants" id="OBART09G09520.1"/>
    </source>
</evidence>
<keyword evidence="2" id="KW-1185">Reference proteome</keyword>
<dbReference type="EnsemblPlants" id="OBART09G09520.1">
    <property type="protein sequence ID" value="OBART09G09520.1"/>
    <property type="gene ID" value="OBART09G09520"/>
</dbReference>
<dbReference type="Gramene" id="OBART09G09520.1">
    <property type="protein sequence ID" value="OBART09G09520.1"/>
    <property type="gene ID" value="OBART09G09520"/>
</dbReference>
<evidence type="ECO:0000313" key="2">
    <source>
        <dbReference type="Proteomes" id="UP000026960"/>
    </source>
</evidence>
<dbReference type="Proteomes" id="UP000026960">
    <property type="component" value="Chromosome 9"/>
</dbReference>